<evidence type="ECO:0008006" key="3">
    <source>
        <dbReference type="Google" id="ProtNLM"/>
    </source>
</evidence>
<name>A0A1B9C0Y8_9PROT</name>
<protein>
    <recommendedName>
        <fullName evidence="3">HD domain-containing protein</fullName>
    </recommendedName>
</protein>
<comment type="caution">
    <text evidence="1">The sequence shown here is derived from an EMBL/GenBank/DDBJ whole genome shotgun (WGS) entry which is preliminary data.</text>
</comment>
<organism evidence="1 2">
    <name type="scientific">Acidithiobacillus ferrivorans</name>
    <dbReference type="NCBI Taxonomy" id="160808"/>
    <lineage>
        <taxon>Bacteria</taxon>
        <taxon>Pseudomonadati</taxon>
        <taxon>Pseudomonadota</taxon>
        <taxon>Acidithiobacillia</taxon>
        <taxon>Acidithiobacillales</taxon>
        <taxon>Acidithiobacillaceae</taxon>
        <taxon>Acidithiobacillus</taxon>
    </lineage>
</organism>
<sequence>MEASAIENDHAARMAIADHILALFEGPGSQQWYDGYEDVSQTRHALQCAQNAIEAGAEDRLVSAAFLHDIGHLIDLNGRDKFQSGTDAQHEEIGANWLGQRFPPSVTEPIRWHVAAKRYLCATESSYHASLSLVSQRSLALQGGAMSAGECETFEKTRFSADAIRLRRWDDYAKDPEKPLPDFQDVMAYIIRSVHVPAM</sequence>
<dbReference type="NCBIfam" id="TIGR03276">
    <property type="entry name" value="Phn-HD"/>
    <property type="match status" value="1"/>
</dbReference>
<dbReference type="PANTHER" id="PTHR40202">
    <property type="match status" value="1"/>
</dbReference>
<dbReference type="SUPFAM" id="SSF109604">
    <property type="entry name" value="HD-domain/PDEase-like"/>
    <property type="match status" value="1"/>
</dbReference>
<evidence type="ECO:0000313" key="2">
    <source>
        <dbReference type="Proteomes" id="UP000093129"/>
    </source>
</evidence>
<dbReference type="Gene3D" id="1.10.3210.10">
    <property type="entry name" value="Hypothetical protein af1432"/>
    <property type="match status" value="1"/>
</dbReference>
<dbReference type="EMBL" id="MASQ01000057">
    <property type="protein sequence ID" value="OCB03635.1"/>
    <property type="molecule type" value="Genomic_DNA"/>
</dbReference>
<dbReference type="RefSeq" id="WP_065412725.1">
    <property type="nucleotide sequence ID" value="NZ_MASQ01000057.1"/>
</dbReference>
<reference evidence="1 2" key="1">
    <citation type="submission" date="2016-07" db="EMBL/GenBank/DDBJ databases">
        <title>Draft genome of a psychrotolerant acidophile Acidithiobacillus ferrivorans strain YL15.</title>
        <authorList>
            <person name="Peng T."/>
            <person name="Ma L."/>
            <person name="Nan M."/>
            <person name="An N."/>
            <person name="Wang M."/>
            <person name="Qiu G."/>
            <person name="Zeng W."/>
        </authorList>
    </citation>
    <scope>NUCLEOTIDE SEQUENCE [LARGE SCALE GENOMIC DNA]</scope>
    <source>
        <strain evidence="1 2">YL15</strain>
    </source>
</reference>
<dbReference type="CDD" id="cd00077">
    <property type="entry name" value="HDc"/>
    <property type="match status" value="1"/>
</dbReference>
<dbReference type="InterPro" id="IPR003607">
    <property type="entry name" value="HD/PDEase_dom"/>
</dbReference>
<dbReference type="InterPro" id="IPR017670">
    <property type="entry name" value="Phosphonate_degrad-assoc"/>
</dbReference>
<accession>A0A1B9C0Y8</accession>
<proteinExistence type="predicted"/>
<gene>
    <name evidence="1" type="ORF">BBC27_00600</name>
</gene>
<evidence type="ECO:0000313" key="1">
    <source>
        <dbReference type="EMBL" id="OCB03635.1"/>
    </source>
</evidence>
<dbReference type="InterPro" id="IPR052567">
    <property type="entry name" value="OP_Dioxygenase"/>
</dbReference>
<dbReference type="PANTHER" id="PTHR40202:SF1">
    <property type="entry name" value="HD DOMAIN-CONTAINING PROTEIN"/>
    <property type="match status" value="1"/>
</dbReference>
<dbReference type="Proteomes" id="UP000093129">
    <property type="component" value="Unassembled WGS sequence"/>
</dbReference>
<dbReference type="AlphaFoldDB" id="A0A1B9C0Y8"/>